<evidence type="ECO:0000256" key="8">
    <source>
        <dbReference type="SAM" id="MobiDB-lite"/>
    </source>
</evidence>
<feature type="transmembrane region" description="Helical" evidence="9">
    <location>
        <begin position="371"/>
        <end position="390"/>
    </location>
</feature>
<dbReference type="OrthoDB" id="421009at2759"/>
<dbReference type="CDD" id="cd15844">
    <property type="entry name" value="SNARE_syntaxin5"/>
    <property type="match status" value="1"/>
</dbReference>
<sequence>MASDRTNEFLSLAQSLPSAAESSIAPLLGSSHTPSTSSFVAARSAPPTPAYAALREFHQTAGDISRDIASTSALLAELTTLVRHQSMLQDDSAPVNNLVVRIKTSIENLHSRLDQASKVLQTQKRQLGKHSQAGQEATNLVDGLQAEFAQAATGFKRVLQQRTDNLKETDDRQRQVYGNGDHDGFHDDPMPDMGLLAAPPPVYGDASNPHASFMLDLTSNLQQQTGGEPTSSSLPRPHGIAAPGSGGLEYGVRQRKLGNAGTPDAANFYGHTGPLTPLDIQRMEEESGLTQSLQLIPDQDYMQQRADAMSTVETNIVELGTIFNKLAVMVSEHQEMVQRVEDNVEDANTNISLSLETLTDTLTNLRSNRQLMLRLFSVLVVFIIVFVIGFA</sequence>
<dbReference type="GO" id="GO:0048278">
    <property type="term" value="P:vesicle docking"/>
    <property type="evidence" value="ECO:0007669"/>
    <property type="project" value="TreeGrafter"/>
</dbReference>
<gene>
    <name evidence="11" type="ORF">PHATRDRAFT_31489</name>
</gene>
<evidence type="ECO:0000313" key="12">
    <source>
        <dbReference type="Proteomes" id="UP000000759"/>
    </source>
</evidence>
<keyword evidence="6" id="KW-0175">Coiled coil</keyword>
<keyword evidence="4 9" id="KW-0812">Transmembrane</keyword>
<evidence type="ECO:0000313" key="11">
    <source>
        <dbReference type="EMBL" id="EEC51006.1"/>
    </source>
</evidence>
<dbReference type="GO" id="GO:0000149">
    <property type="term" value="F:SNARE binding"/>
    <property type="evidence" value="ECO:0007669"/>
    <property type="project" value="TreeGrafter"/>
</dbReference>
<dbReference type="GO" id="GO:0005484">
    <property type="term" value="F:SNAP receptor activity"/>
    <property type="evidence" value="ECO:0007669"/>
    <property type="project" value="TreeGrafter"/>
</dbReference>
<protein>
    <recommendedName>
        <fullName evidence="10">t-SNARE coiled-coil homology domain-containing protein</fullName>
    </recommendedName>
</protein>
<proteinExistence type="inferred from homology"/>
<evidence type="ECO:0000256" key="1">
    <source>
        <dbReference type="ARBA" id="ARBA00004211"/>
    </source>
</evidence>
<evidence type="ECO:0000256" key="4">
    <source>
        <dbReference type="ARBA" id="ARBA00022692"/>
    </source>
</evidence>
<dbReference type="GO" id="GO:0000139">
    <property type="term" value="C:Golgi membrane"/>
    <property type="evidence" value="ECO:0007669"/>
    <property type="project" value="TreeGrafter"/>
</dbReference>
<keyword evidence="5 9" id="KW-1133">Transmembrane helix</keyword>
<feature type="domain" description="T-SNARE coiled-coil homology" evidence="10">
    <location>
        <begin position="299"/>
        <end position="361"/>
    </location>
</feature>
<comment type="subcellular location">
    <subcellularLocation>
        <location evidence="1">Membrane</location>
        <topology evidence="1">Single-pass type IV membrane protein</topology>
    </subcellularLocation>
</comment>
<accession>B7FRG9</accession>
<dbReference type="InterPro" id="IPR045242">
    <property type="entry name" value="Syntaxin"/>
</dbReference>
<dbReference type="Pfam" id="PF05739">
    <property type="entry name" value="SNARE"/>
    <property type="match status" value="1"/>
</dbReference>
<dbReference type="eggNOG" id="KOG0812">
    <property type="taxonomic scope" value="Eukaryota"/>
</dbReference>
<feature type="region of interest" description="Disordered" evidence="8">
    <location>
        <begin position="222"/>
        <end position="246"/>
    </location>
</feature>
<dbReference type="InterPro" id="IPR000727">
    <property type="entry name" value="T_SNARE_dom"/>
</dbReference>
<keyword evidence="3" id="KW-0813">Transport</keyword>
<feature type="compositionally biased region" description="Polar residues" evidence="8">
    <location>
        <begin position="222"/>
        <end position="234"/>
    </location>
</feature>
<evidence type="ECO:0000259" key="10">
    <source>
        <dbReference type="PROSITE" id="PS50192"/>
    </source>
</evidence>
<dbReference type="HOGENOM" id="CLU_895630_0_0_1"/>
<reference evidence="12" key="2">
    <citation type="submission" date="2008-08" db="EMBL/GenBank/DDBJ databases">
        <authorList>
            <consortium name="Diatom Consortium"/>
            <person name="Grigoriev I."/>
            <person name="Grimwood J."/>
            <person name="Kuo A."/>
            <person name="Otillar R.P."/>
            <person name="Salamov A."/>
            <person name="Detter J.C."/>
            <person name="Lindquist E."/>
            <person name="Shapiro H."/>
            <person name="Lucas S."/>
            <person name="Glavina del Rio T."/>
            <person name="Pitluck S."/>
            <person name="Rokhsar D."/>
            <person name="Bowler C."/>
        </authorList>
    </citation>
    <scope>GENOME REANNOTATION</scope>
    <source>
        <strain evidence="12">CCAP 1055/1</strain>
    </source>
</reference>
<dbReference type="Gene3D" id="1.20.5.110">
    <property type="match status" value="1"/>
</dbReference>
<dbReference type="EMBL" id="CM000605">
    <property type="protein sequence ID" value="EEC51006.1"/>
    <property type="molecule type" value="Genomic_DNA"/>
</dbReference>
<dbReference type="KEGG" id="pti:PHATRDRAFT_31489"/>
<dbReference type="Gene3D" id="1.20.58.70">
    <property type="match status" value="1"/>
</dbReference>
<keyword evidence="12" id="KW-1185">Reference proteome</keyword>
<dbReference type="GeneID" id="7196051"/>
<evidence type="ECO:0000256" key="5">
    <source>
        <dbReference type="ARBA" id="ARBA00022989"/>
    </source>
</evidence>
<dbReference type="PROSITE" id="PS50192">
    <property type="entry name" value="T_SNARE"/>
    <property type="match status" value="1"/>
</dbReference>
<dbReference type="PANTHER" id="PTHR19957">
    <property type="entry name" value="SYNTAXIN"/>
    <property type="match status" value="1"/>
</dbReference>
<dbReference type="Proteomes" id="UP000000759">
    <property type="component" value="Chromosome 1"/>
</dbReference>
<evidence type="ECO:0000256" key="9">
    <source>
        <dbReference type="SAM" id="Phobius"/>
    </source>
</evidence>
<dbReference type="GO" id="GO:0006906">
    <property type="term" value="P:vesicle fusion"/>
    <property type="evidence" value="ECO:0007669"/>
    <property type="project" value="TreeGrafter"/>
</dbReference>
<dbReference type="InterPro" id="IPR010989">
    <property type="entry name" value="SNARE"/>
</dbReference>
<dbReference type="GO" id="GO:0006886">
    <property type="term" value="P:intracellular protein transport"/>
    <property type="evidence" value="ECO:0007669"/>
    <property type="project" value="TreeGrafter"/>
</dbReference>
<name>B7FRG9_PHATC</name>
<feature type="region of interest" description="Disordered" evidence="8">
    <location>
        <begin position="167"/>
        <end position="186"/>
    </location>
</feature>
<evidence type="ECO:0000256" key="2">
    <source>
        <dbReference type="ARBA" id="ARBA00009063"/>
    </source>
</evidence>
<dbReference type="InParanoid" id="B7FRG9"/>
<dbReference type="SMART" id="SM00397">
    <property type="entry name" value="t_SNARE"/>
    <property type="match status" value="1"/>
</dbReference>
<comment type="similarity">
    <text evidence="2">Belongs to the syntaxin family.</text>
</comment>
<dbReference type="GO" id="GO:0031201">
    <property type="term" value="C:SNARE complex"/>
    <property type="evidence" value="ECO:0007669"/>
    <property type="project" value="TreeGrafter"/>
</dbReference>
<dbReference type="PANTHER" id="PTHR19957:SF3">
    <property type="entry name" value="SYNTAXIN-5"/>
    <property type="match status" value="1"/>
</dbReference>
<evidence type="ECO:0000256" key="7">
    <source>
        <dbReference type="ARBA" id="ARBA00023136"/>
    </source>
</evidence>
<organism evidence="11 12">
    <name type="scientific">Phaeodactylum tricornutum (strain CCAP 1055/1)</name>
    <dbReference type="NCBI Taxonomy" id="556484"/>
    <lineage>
        <taxon>Eukaryota</taxon>
        <taxon>Sar</taxon>
        <taxon>Stramenopiles</taxon>
        <taxon>Ochrophyta</taxon>
        <taxon>Bacillariophyta</taxon>
        <taxon>Bacillariophyceae</taxon>
        <taxon>Bacillariophycidae</taxon>
        <taxon>Naviculales</taxon>
        <taxon>Phaeodactylaceae</taxon>
        <taxon>Phaeodactylum</taxon>
    </lineage>
</organism>
<keyword evidence="7 9" id="KW-0472">Membrane</keyword>
<dbReference type="GO" id="GO:0006888">
    <property type="term" value="P:endoplasmic reticulum to Golgi vesicle-mediated transport"/>
    <property type="evidence" value="ECO:0007669"/>
    <property type="project" value="TreeGrafter"/>
</dbReference>
<dbReference type="RefSeq" id="XP_002176543.1">
    <property type="nucleotide sequence ID" value="XM_002176507.1"/>
</dbReference>
<dbReference type="SUPFAM" id="SSF47661">
    <property type="entry name" value="t-snare proteins"/>
    <property type="match status" value="1"/>
</dbReference>
<reference evidence="11 12" key="1">
    <citation type="journal article" date="2008" name="Nature">
        <title>The Phaeodactylum genome reveals the evolutionary history of diatom genomes.</title>
        <authorList>
            <person name="Bowler C."/>
            <person name="Allen A.E."/>
            <person name="Badger J.H."/>
            <person name="Grimwood J."/>
            <person name="Jabbari K."/>
            <person name="Kuo A."/>
            <person name="Maheswari U."/>
            <person name="Martens C."/>
            <person name="Maumus F."/>
            <person name="Otillar R.P."/>
            <person name="Rayko E."/>
            <person name="Salamov A."/>
            <person name="Vandepoele K."/>
            <person name="Beszteri B."/>
            <person name="Gruber A."/>
            <person name="Heijde M."/>
            <person name="Katinka M."/>
            <person name="Mock T."/>
            <person name="Valentin K."/>
            <person name="Verret F."/>
            <person name="Berges J.A."/>
            <person name="Brownlee C."/>
            <person name="Cadoret J.P."/>
            <person name="Chiovitti A."/>
            <person name="Choi C.J."/>
            <person name="Coesel S."/>
            <person name="De Martino A."/>
            <person name="Detter J.C."/>
            <person name="Durkin C."/>
            <person name="Falciatore A."/>
            <person name="Fournet J."/>
            <person name="Haruta M."/>
            <person name="Huysman M.J."/>
            <person name="Jenkins B.D."/>
            <person name="Jiroutova K."/>
            <person name="Jorgensen R.E."/>
            <person name="Joubert Y."/>
            <person name="Kaplan A."/>
            <person name="Kroger N."/>
            <person name="Kroth P.G."/>
            <person name="La Roche J."/>
            <person name="Lindquist E."/>
            <person name="Lommer M."/>
            <person name="Martin-Jezequel V."/>
            <person name="Lopez P.J."/>
            <person name="Lucas S."/>
            <person name="Mangogna M."/>
            <person name="McGinnis K."/>
            <person name="Medlin L.K."/>
            <person name="Montsant A."/>
            <person name="Oudot-Le Secq M.P."/>
            <person name="Napoli C."/>
            <person name="Obornik M."/>
            <person name="Parker M.S."/>
            <person name="Petit J.L."/>
            <person name="Porcel B.M."/>
            <person name="Poulsen N."/>
            <person name="Robison M."/>
            <person name="Rychlewski L."/>
            <person name="Rynearson T.A."/>
            <person name="Schmutz J."/>
            <person name="Shapiro H."/>
            <person name="Siaut M."/>
            <person name="Stanley M."/>
            <person name="Sussman M.R."/>
            <person name="Taylor A.R."/>
            <person name="Vardi A."/>
            <person name="von Dassow P."/>
            <person name="Vyverman W."/>
            <person name="Willis A."/>
            <person name="Wyrwicz L.S."/>
            <person name="Rokhsar D.S."/>
            <person name="Weissenbach J."/>
            <person name="Armbrust E.V."/>
            <person name="Green B.R."/>
            <person name="Van de Peer Y."/>
            <person name="Grigoriev I.V."/>
        </authorList>
    </citation>
    <scope>NUCLEOTIDE SEQUENCE [LARGE SCALE GENOMIC DNA]</scope>
    <source>
        <strain evidence="11 12">CCAP 1055/1</strain>
    </source>
</reference>
<dbReference type="AlphaFoldDB" id="B7FRG9"/>
<evidence type="ECO:0000256" key="3">
    <source>
        <dbReference type="ARBA" id="ARBA00022448"/>
    </source>
</evidence>
<evidence type="ECO:0000256" key="6">
    <source>
        <dbReference type="ARBA" id="ARBA00023054"/>
    </source>
</evidence>
<dbReference type="STRING" id="556484.B7FRG9"/>